<dbReference type="VEuPathDB" id="AmoebaDB:EHI5A_034670"/>
<accession>A0A175JPY7</accession>
<proteinExistence type="predicted"/>
<evidence type="ECO:0000256" key="6">
    <source>
        <dbReference type="SAM" id="Phobius"/>
    </source>
</evidence>
<feature type="transmembrane region" description="Helical" evidence="6">
    <location>
        <begin position="195"/>
        <end position="228"/>
    </location>
</feature>
<dbReference type="InterPro" id="IPR013657">
    <property type="entry name" value="SCL35B1-4/HUT1"/>
</dbReference>
<keyword evidence="5 6" id="KW-0472">Membrane</keyword>
<keyword evidence="2" id="KW-0813">Transport</keyword>
<evidence type="ECO:0000256" key="2">
    <source>
        <dbReference type="ARBA" id="ARBA00022448"/>
    </source>
</evidence>
<comment type="subcellular location">
    <subcellularLocation>
        <location evidence="1">Membrane</location>
        <topology evidence="1">Multi-pass membrane protein</topology>
    </subcellularLocation>
</comment>
<comment type="caution">
    <text evidence="7">The sequence shown here is derived from an EMBL/GenBank/DDBJ whole genome shotgun (WGS) entry which is preliminary data.</text>
</comment>
<evidence type="ECO:0000256" key="1">
    <source>
        <dbReference type="ARBA" id="ARBA00004141"/>
    </source>
</evidence>
<evidence type="ECO:0000256" key="3">
    <source>
        <dbReference type="ARBA" id="ARBA00022692"/>
    </source>
</evidence>
<organism evidence="7 8">
    <name type="scientific">Entamoeba histolytica</name>
    <dbReference type="NCBI Taxonomy" id="5759"/>
    <lineage>
        <taxon>Eukaryota</taxon>
        <taxon>Amoebozoa</taxon>
        <taxon>Evosea</taxon>
        <taxon>Archamoebae</taxon>
        <taxon>Mastigamoebida</taxon>
        <taxon>Entamoebidae</taxon>
        <taxon>Entamoeba</taxon>
    </lineage>
</organism>
<reference evidence="7 8" key="1">
    <citation type="submission" date="2016-05" db="EMBL/GenBank/DDBJ databases">
        <title>First whole genome sequencing of Entamoeba histolytica HM1:IMSS-clone-6.</title>
        <authorList>
            <person name="Mukherjee Avik.K."/>
            <person name="Izumyama S."/>
            <person name="Nakada-Tsukui K."/>
            <person name="Nozaki T."/>
        </authorList>
    </citation>
    <scope>NUCLEOTIDE SEQUENCE [LARGE SCALE GENOMIC DNA]</scope>
    <source>
        <strain evidence="7 8">HM1:IMSS clone 6</strain>
    </source>
</reference>
<dbReference type="GO" id="GO:0022857">
    <property type="term" value="F:transmembrane transporter activity"/>
    <property type="evidence" value="ECO:0007669"/>
    <property type="project" value="TreeGrafter"/>
</dbReference>
<dbReference type="EMBL" id="BDEQ01000001">
    <property type="protein sequence ID" value="GAT95545.1"/>
    <property type="molecule type" value="Genomic_DNA"/>
</dbReference>
<feature type="transmembrane region" description="Helical" evidence="6">
    <location>
        <begin position="81"/>
        <end position="105"/>
    </location>
</feature>
<sequence length="366" mass="42535">MTQKIDLQDITDPIINNSYEENIFRELDGNPHDMEDEEQTKNKPFKEDYFDYMIYSVREHYNKAKVIMSYSFNTEKFSKPVLLLISGLFIFFAVSSSTILTIVGIVDSQHIFEHLFFVKLTHLIISSPFNRTIPSYSSIKLYLVIGICIVISLTSLYLFQSILSFPMQTLGQSMKFIPIILLRPLFRIPLKQNDLVIGVITLSTIFVFVIVSNASITSFILLMLYITFDAMTMVLQSKYFTIDDYYAKLFYPSAFSVIIFLILSLLLQNDLIISHYYLCIFNCLSSAMTQITNQILMKHTRGKIWMNTLHVFRQFVKLCYSFLFIQNLTSLQFLSSVLVFLCLFLHGVSFKIPKRFNQQDSITYTS</sequence>
<dbReference type="eggNOG" id="ENOG502R12P">
    <property type="taxonomic scope" value="Eukaryota"/>
</dbReference>
<dbReference type="GO" id="GO:0005789">
    <property type="term" value="C:endoplasmic reticulum membrane"/>
    <property type="evidence" value="ECO:0007669"/>
    <property type="project" value="TreeGrafter"/>
</dbReference>
<dbReference type="PANTHER" id="PTHR10778">
    <property type="entry name" value="SOLUTE CARRIER FAMILY 35 MEMBER B"/>
    <property type="match status" value="1"/>
</dbReference>
<dbReference type="VEuPathDB" id="AmoebaDB:EHI8A_109010"/>
<evidence type="ECO:0000313" key="8">
    <source>
        <dbReference type="Proteomes" id="UP000078387"/>
    </source>
</evidence>
<protein>
    <recommendedName>
        <fullName evidence="9">Transmembrane protein</fullName>
    </recommendedName>
</protein>
<evidence type="ECO:0008006" key="9">
    <source>
        <dbReference type="Google" id="ProtNLM"/>
    </source>
</evidence>
<feature type="transmembrane region" description="Helical" evidence="6">
    <location>
        <begin position="111"/>
        <end position="129"/>
    </location>
</feature>
<gene>
    <name evidence="7" type="ORF">CL6EHI_006020</name>
</gene>
<evidence type="ECO:0000313" key="7">
    <source>
        <dbReference type="EMBL" id="GAT95545.1"/>
    </source>
</evidence>
<keyword evidence="3 6" id="KW-0812">Transmembrane</keyword>
<evidence type="ECO:0000256" key="4">
    <source>
        <dbReference type="ARBA" id="ARBA00022989"/>
    </source>
</evidence>
<feature type="transmembrane region" description="Helical" evidence="6">
    <location>
        <begin position="331"/>
        <end position="350"/>
    </location>
</feature>
<dbReference type="VEuPathDB" id="AmoebaDB:EHI_006020"/>
<dbReference type="GO" id="GO:0000139">
    <property type="term" value="C:Golgi membrane"/>
    <property type="evidence" value="ECO:0007669"/>
    <property type="project" value="TreeGrafter"/>
</dbReference>
<dbReference type="AlphaFoldDB" id="A0A175JPY7"/>
<dbReference type="VEuPathDB" id="AmoebaDB:KM1_042980"/>
<evidence type="ECO:0000256" key="5">
    <source>
        <dbReference type="ARBA" id="ARBA00023136"/>
    </source>
</evidence>
<name>A0A175JPY7_ENTHI</name>
<keyword evidence="4 6" id="KW-1133">Transmembrane helix</keyword>
<dbReference type="VEuPathDB" id="AmoebaDB:EHI7A_017770"/>
<feature type="transmembrane region" description="Helical" evidence="6">
    <location>
        <begin position="249"/>
        <end position="267"/>
    </location>
</feature>
<dbReference type="Proteomes" id="UP000078387">
    <property type="component" value="Unassembled WGS sequence"/>
</dbReference>
<feature type="transmembrane region" description="Helical" evidence="6">
    <location>
        <begin position="141"/>
        <end position="159"/>
    </location>
</feature>